<dbReference type="PANTHER" id="PTHR43133">
    <property type="entry name" value="RNA POLYMERASE ECF-TYPE SIGMA FACTO"/>
    <property type="match status" value="1"/>
</dbReference>
<keyword evidence="5" id="KW-0804">Transcription</keyword>
<organism evidence="8 9">
    <name type="scientific">Candidatus Raskinella chloraquaticus</name>
    <dbReference type="NCBI Taxonomy" id="1951219"/>
    <lineage>
        <taxon>Bacteria</taxon>
        <taxon>Pseudomonadati</taxon>
        <taxon>Pseudomonadota</taxon>
        <taxon>Alphaproteobacteria</taxon>
        <taxon>Hyphomicrobiales</taxon>
        <taxon>Phreatobacteraceae</taxon>
        <taxon>Candidatus Raskinella</taxon>
    </lineage>
</organism>
<proteinExistence type="inferred from homology"/>
<evidence type="ECO:0000256" key="3">
    <source>
        <dbReference type="ARBA" id="ARBA00023082"/>
    </source>
</evidence>
<dbReference type="GO" id="GO:0006352">
    <property type="term" value="P:DNA-templated transcription initiation"/>
    <property type="evidence" value="ECO:0007669"/>
    <property type="project" value="InterPro"/>
</dbReference>
<dbReference type="PANTHER" id="PTHR43133:SF58">
    <property type="entry name" value="ECF RNA POLYMERASE SIGMA FACTOR SIGD"/>
    <property type="match status" value="1"/>
</dbReference>
<dbReference type="InterPro" id="IPR013324">
    <property type="entry name" value="RNA_pol_sigma_r3/r4-like"/>
</dbReference>
<dbReference type="GO" id="GO:0003677">
    <property type="term" value="F:DNA binding"/>
    <property type="evidence" value="ECO:0007669"/>
    <property type="project" value="UniProtKB-KW"/>
</dbReference>
<accession>A0A1W9HXF5</accession>
<keyword evidence="2" id="KW-0805">Transcription regulation</keyword>
<keyword evidence="4" id="KW-0238">DNA-binding</keyword>
<gene>
    <name evidence="8" type="ORF">A4S15_09645</name>
</gene>
<dbReference type="NCBIfam" id="TIGR02937">
    <property type="entry name" value="sigma70-ECF"/>
    <property type="match status" value="1"/>
</dbReference>
<evidence type="ECO:0000259" key="6">
    <source>
        <dbReference type="Pfam" id="PF04542"/>
    </source>
</evidence>
<dbReference type="STRING" id="1827387.A4S15_09645"/>
<dbReference type="RefSeq" id="WP_376799716.1">
    <property type="nucleotide sequence ID" value="NZ_DBNB01000033.1"/>
</dbReference>
<dbReference type="GO" id="GO:0016987">
    <property type="term" value="F:sigma factor activity"/>
    <property type="evidence" value="ECO:0007669"/>
    <property type="project" value="UniProtKB-KW"/>
</dbReference>
<dbReference type="Pfam" id="PF04542">
    <property type="entry name" value="Sigma70_r2"/>
    <property type="match status" value="1"/>
</dbReference>
<evidence type="ECO:0000259" key="7">
    <source>
        <dbReference type="Pfam" id="PF08281"/>
    </source>
</evidence>
<dbReference type="CDD" id="cd06171">
    <property type="entry name" value="Sigma70_r4"/>
    <property type="match status" value="1"/>
</dbReference>
<dbReference type="InterPro" id="IPR007627">
    <property type="entry name" value="RNA_pol_sigma70_r2"/>
</dbReference>
<dbReference type="SUPFAM" id="SSF88659">
    <property type="entry name" value="Sigma3 and sigma4 domains of RNA polymerase sigma factors"/>
    <property type="match status" value="1"/>
</dbReference>
<dbReference type="InterPro" id="IPR036388">
    <property type="entry name" value="WH-like_DNA-bd_sf"/>
</dbReference>
<evidence type="ECO:0000256" key="1">
    <source>
        <dbReference type="ARBA" id="ARBA00010641"/>
    </source>
</evidence>
<dbReference type="Gene3D" id="1.10.1740.10">
    <property type="match status" value="1"/>
</dbReference>
<evidence type="ECO:0000256" key="5">
    <source>
        <dbReference type="ARBA" id="ARBA00023163"/>
    </source>
</evidence>
<comment type="similarity">
    <text evidence="1">Belongs to the sigma-70 factor family. ECF subfamily.</text>
</comment>
<keyword evidence="3" id="KW-0731">Sigma factor</keyword>
<dbReference type="Gene3D" id="1.10.10.10">
    <property type="entry name" value="Winged helix-like DNA-binding domain superfamily/Winged helix DNA-binding domain"/>
    <property type="match status" value="1"/>
</dbReference>
<dbReference type="InterPro" id="IPR014284">
    <property type="entry name" value="RNA_pol_sigma-70_dom"/>
</dbReference>
<sequence>MDKVDRFAAALRPLWVRAQSGDEAAYAQALHLIAGRLRSYFRRRLSSLSDETEDLVQETLLALHAKRGTHDPVLPVSNWVFAIAGYKLVDFWRRHGRREALHQPLDVTDDDLLVYETGVDVAAGQDIRVLLDTLPAPQRRAIVLTRLEGLSMSEASRRSGVSVSALKVQVHRGLKQLMVMVRTQQ</sequence>
<name>A0A1W9HXF5_9HYPH</name>
<dbReference type="InterPro" id="IPR013249">
    <property type="entry name" value="RNA_pol_sigma70_r4_t2"/>
</dbReference>
<evidence type="ECO:0000256" key="2">
    <source>
        <dbReference type="ARBA" id="ARBA00023015"/>
    </source>
</evidence>
<evidence type="ECO:0000313" key="8">
    <source>
        <dbReference type="EMBL" id="OQW52070.1"/>
    </source>
</evidence>
<dbReference type="AlphaFoldDB" id="A0A1W9HXF5"/>
<comment type="caution">
    <text evidence="8">The sequence shown here is derived from an EMBL/GenBank/DDBJ whole genome shotgun (WGS) entry which is preliminary data.</text>
</comment>
<reference evidence="8 9" key="1">
    <citation type="journal article" date="2017" name="Water Res.">
        <title>Comammox in drinking water systems.</title>
        <authorList>
            <person name="Wang Y."/>
            <person name="Ma L."/>
            <person name="Mao Y."/>
            <person name="Jiang X."/>
            <person name="Xia Y."/>
            <person name="Yu K."/>
            <person name="Li B."/>
            <person name="Zhang T."/>
        </authorList>
    </citation>
    <scope>NUCLEOTIDE SEQUENCE [LARGE SCALE GENOMIC DNA]</scope>
    <source>
        <strain evidence="8">SG_bin8</strain>
    </source>
</reference>
<feature type="domain" description="RNA polymerase sigma factor 70 region 4 type 2" evidence="7">
    <location>
        <begin position="126"/>
        <end position="177"/>
    </location>
</feature>
<protein>
    <submittedName>
        <fullName evidence="8">RNA polymerase subunit sigma</fullName>
    </submittedName>
</protein>
<evidence type="ECO:0000256" key="4">
    <source>
        <dbReference type="ARBA" id="ARBA00023125"/>
    </source>
</evidence>
<evidence type="ECO:0000313" key="9">
    <source>
        <dbReference type="Proteomes" id="UP000192872"/>
    </source>
</evidence>
<dbReference type="Proteomes" id="UP000192872">
    <property type="component" value="Unassembled WGS sequence"/>
</dbReference>
<dbReference type="SUPFAM" id="SSF88946">
    <property type="entry name" value="Sigma2 domain of RNA polymerase sigma factors"/>
    <property type="match status" value="1"/>
</dbReference>
<dbReference type="InterPro" id="IPR039425">
    <property type="entry name" value="RNA_pol_sigma-70-like"/>
</dbReference>
<feature type="domain" description="RNA polymerase sigma-70 region 2" evidence="6">
    <location>
        <begin position="35"/>
        <end position="98"/>
    </location>
</feature>
<dbReference type="InterPro" id="IPR013325">
    <property type="entry name" value="RNA_pol_sigma_r2"/>
</dbReference>
<dbReference type="Pfam" id="PF08281">
    <property type="entry name" value="Sigma70_r4_2"/>
    <property type="match status" value="1"/>
</dbReference>
<dbReference type="EMBL" id="LWDL01000016">
    <property type="protein sequence ID" value="OQW52070.1"/>
    <property type="molecule type" value="Genomic_DNA"/>
</dbReference>